<evidence type="ECO:0000313" key="2">
    <source>
        <dbReference type="Proteomes" id="UP000320212"/>
    </source>
</evidence>
<dbReference type="RefSeq" id="WP_144858468.1">
    <property type="nucleotide sequence ID" value="NZ_VMTR01000013.1"/>
</dbReference>
<accession>A0A558GDT9</accession>
<comment type="caution">
    <text evidence="1">The sequence shown here is derived from an EMBL/GenBank/DDBJ whole genome shotgun (WGS) entry which is preliminary data.</text>
</comment>
<proteinExistence type="predicted"/>
<name>A0A558GDT9_HALVO</name>
<gene>
    <name evidence="1" type="ORF">FQA18_03680</name>
</gene>
<sequence>MRLEDYWGVGPKTSDRLESALGREGAVAAIESADVRALVDAGVTRGRAVLHPLLRIGHC</sequence>
<dbReference type="Proteomes" id="UP000320212">
    <property type="component" value="Unassembled WGS sequence"/>
</dbReference>
<evidence type="ECO:0000313" key="1">
    <source>
        <dbReference type="EMBL" id="TVT95930.1"/>
    </source>
</evidence>
<organism evidence="1 2">
    <name type="scientific">Haloferax volcanii</name>
    <name type="common">Halobacterium volcanii</name>
    <dbReference type="NCBI Taxonomy" id="2246"/>
    <lineage>
        <taxon>Archaea</taxon>
        <taxon>Methanobacteriati</taxon>
        <taxon>Methanobacteriota</taxon>
        <taxon>Stenosarchaea group</taxon>
        <taxon>Halobacteria</taxon>
        <taxon>Halobacteriales</taxon>
        <taxon>Haloferacaceae</taxon>
        <taxon>Haloferax</taxon>
    </lineage>
</organism>
<reference evidence="1 2" key="1">
    <citation type="submission" date="2019-07" db="EMBL/GenBank/DDBJ databases">
        <title>Draft genome sequence of Haloferax volcanii SS0101, isolated from salt farm in Samut Sakhon, Thailand.</title>
        <authorList>
            <person name="Wanthongcharoen S."/>
            <person name="Yamprayoonswat W."/>
            <person name="Ruangsuj P."/>
            <person name="Thongpramul N."/>
            <person name="Jumpathong W."/>
            <person name="Sittihan S."/>
            <person name="Kanjanavas P."/>
            <person name="Yasawong M."/>
        </authorList>
    </citation>
    <scope>NUCLEOTIDE SEQUENCE [LARGE SCALE GENOMIC DNA]</scope>
    <source>
        <strain evidence="1 2">SS0101</strain>
    </source>
</reference>
<protein>
    <submittedName>
        <fullName evidence="1">Uncharacterized protein</fullName>
    </submittedName>
</protein>
<dbReference type="EMBL" id="VMTR01000013">
    <property type="protein sequence ID" value="TVT95930.1"/>
    <property type="molecule type" value="Genomic_DNA"/>
</dbReference>
<dbReference type="AlphaFoldDB" id="A0A558GDT9"/>